<evidence type="ECO:0000313" key="2">
    <source>
        <dbReference type="EMBL" id="WRQ89181.1"/>
    </source>
</evidence>
<dbReference type="RefSeq" id="WP_221031048.1">
    <property type="nucleotide sequence ID" value="NZ_CP139781.1"/>
</dbReference>
<protein>
    <submittedName>
        <fullName evidence="2">DUF3857 domain-containing protein</fullName>
    </submittedName>
</protein>
<name>A0ABZ1CC82_9BACT</name>
<accession>A0ABZ1CC82</accession>
<dbReference type="Gene3D" id="2.60.40.3140">
    <property type="match status" value="1"/>
</dbReference>
<proteinExistence type="predicted"/>
<gene>
    <name evidence="2" type="ORF">K1X11_007160</name>
</gene>
<dbReference type="EMBL" id="CP139781">
    <property type="protein sequence ID" value="WRQ89181.1"/>
    <property type="molecule type" value="Genomic_DNA"/>
</dbReference>
<feature type="domain" description="DUF3857" evidence="1">
    <location>
        <begin position="73"/>
        <end position="233"/>
    </location>
</feature>
<dbReference type="InterPro" id="IPR038765">
    <property type="entry name" value="Papain-like_cys_pep_sf"/>
</dbReference>
<organism evidence="2 3">
    <name type="scientific">Actomonas aquatica</name>
    <dbReference type="NCBI Taxonomy" id="2866162"/>
    <lineage>
        <taxon>Bacteria</taxon>
        <taxon>Pseudomonadati</taxon>
        <taxon>Verrucomicrobiota</taxon>
        <taxon>Opitutia</taxon>
        <taxon>Opitutales</taxon>
        <taxon>Opitutaceae</taxon>
        <taxon>Actomonas</taxon>
    </lineage>
</organism>
<sequence length="675" mass="76092">MSKMEMKRRPTHPLLPRWTMGTLMMLLLALPLWARPKAPDWMVAASKLPVNVETGDATAVVLWDEGQVEIERTGRVNHHTRWVIRLLADEGRDHATALASYVDGAGKVSSIEAWLLSPDGTVREYGKKQRVDVAAHTNALELYGESRYAVLAGASDVAREGDVFAYEIKWRDETDWAELGWTFRSELPVVHSRLAVTLPDGWDLRTKFYNHPGVTTERSGQTYAWTLRDLPAVEDEAWRPRVAASSIGMSVAFIAPANETRTRNMIGVETWPELVGYFAADYAQASTPDAAVQQLVDETLAGATDNWERIQRLCRLAQDVRYISVALDMGRSGGYRPRAAAEVQRVGYGDCKDKSVYLRALLRAAGLEGRELLVSSQARYEIDEAWVSPSWFNHCVLTIPLDESAPAEVASFTGPQGRRWLVFDPTDEFTPPGQLDVEGLSAQGLWFAADEGGIIQLPPLNPARSVIERDTQVTLTTDGTATGTMQVTYRGDDAGPMRAWARRTTDDERRRGLRNWFSDRWTAPTVNRLEVKDAFAEDALTLDLEFEGEGYARLMRNVLYVFSPVMLPTDLPRFQAAEERVNPIWLQAGRTVERTTFVLPEGYIIDEAPEDEAVETEFGRYVFKTSYDETSHQVLVERELEWRSGRWAPDLAEQVEDFVDRVRVTEQTPFVLERD</sequence>
<evidence type="ECO:0000313" key="3">
    <source>
        <dbReference type="Proteomes" id="UP000738431"/>
    </source>
</evidence>
<dbReference type="Gene3D" id="3.10.620.30">
    <property type="match status" value="1"/>
</dbReference>
<dbReference type="InterPro" id="IPR024618">
    <property type="entry name" value="DUF3857"/>
</dbReference>
<keyword evidence="3" id="KW-1185">Reference proteome</keyword>
<dbReference type="Proteomes" id="UP000738431">
    <property type="component" value="Chromosome"/>
</dbReference>
<dbReference type="Gene3D" id="2.60.120.1130">
    <property type="match status" value="1"/>
</dbReference>
<evidence type="ECO:0000259" key="1">
    <source>
        <dbReference type="Pfam" id="PF12969"/>
    </source>
</evidence>
<reference evidence="2 3" key="1">
    <citation type="submission" date="2023-12" db="EMBL/GenBank/DDBJ databases">
        <title>Description of an unclassified Opitutus bacterium of Verrucomicrobiota.</title>
        <authorList>
            <person name="Zhang D.-F."/>
        </authorList>
    </citation>
    <scope>NUCLEOTIDE SEQUENCE [LARGE SCALE GENOMIC DNA]</scope>
    <source>
        <strain evidence="2 3">WL0086</strain>
    </source>
</reference>
<dbReference type="SUPFAM" id="SSF54001">
    <property type="entry name" value="Cysteine proteinases"/>
    <property type="match status" value="1"/>
</dbReference>
<dbReference type="Pfam" id="PF12969">
    <property type="entry name" value="DUF3857"/>
    <property type="match status" value="1"/>
</dbReference>